<accession>S3D7M7</accession>
<gene>
    <name evidence="2" type="ORF">GLAREA_10201</name>
</gene>
<evidence type="ECO:0000256" key="1">
    <source>
        <dbReference type="SAM" id="MobiDB-lite"/>
    </source>
</evidence>
<evidence type="ECO:0000313" key="3">
    <source>
        <dbReference type="Proteomes" id="UP000016922"/>
    </source>
</evidence>
<organism evidence="2 3">
    <name type="scientific">Glarea lozoyensis (strain ATCC 20868 / MF5171)</name>
    <dbReference type="NCBI Taxonomy" id="1116229"/>
    <lineage>
        <taxon>Eukaryota</taxon>
        <taxon>Fungi</taxon>
        <taxon>Dikarya</taxon>
        <taxon>Ascomycota</taxon>
        <taxon>Pezizomycotina</taxon>
        <taxon>Leotiomycetes</taxon>
        <taxon>Helotiales</taxon>
        <taxon>Helotiaceae</taxon>
        <taxon>Glarea</taxon>
    </lineage>
</organism>
<feature type="compositionally biased region" description="Polar residues" evidence="1">
    <location>
        <begin position="69"/>
        <end position="90"/>
    </location>
</feature>
<sequence length="180" mass="20211">MNPPSYHHHGSIKATPVNFQQNRPCQWNEEVYQNMSQPQERHRWDVNSAYSSTNASHFQRGRTPLTAEPSLSRTYSNLSIPSSTQRSQGYLNAPPGSFCQFPESPGISQIDRGSHPATTSFSEQRPIYRTQLTQSLPSIVQLKEHSYARKMPPGSSTATDELFFPTIPDTTHKGISIAHV</sequence>
<proteinExistence type="predicted"/>
<dbReference type="Proteomes" id="UP000016922">
    <property type="component" value="Unassembled WGS sequence"/>
</dbReference>
<dbReference type="KEGG" id="glz:GLAREA_10201"/>
<protein>
    <submittedName>
        <fullName evidence="2">Uncharacterized protein</fullName>
    </submittedName>
</protein>
<dbReference type="GeneID" id="19469248"/>
<reference evidence="2 3" key="1">
    <citation type="journal article" date="2013" name="BMC Genomics">
        <title>Genomics-driven discovery of the pneumocandin biosynthetic gene cluster in the fungus Glarea lozoyensis.</title>
        <authorList>
            <person name="Chen L."/>
            <person name="Yue Q."/>
            <person name="Zhang X."/>
            <person name="Xiang M."/>
            <person name="Wang C."/>
            <person name="Li S."/>
            <person name="Che Y."/>
            <person name="Ortiz-Lopez F.J."/>
            <person name="Bills G.F."/>
            <person name="Liu X."/>
            <person name="An Z."/>
        </authorList>
    </citation>
    <scope>NUCLEOTIDE SEQUENCE [LARGE SCALE GENOMIC DNA]</scope>
    <source>
        <strain evidence="3">ATCC 20868 / MF5171</strain>
    </source>
</reference>
<dbReference type="EMBL" id="KE145356">
    <property type="protein sequence ID" value="EPE34507.1"/>
    <property type="molecule type" value="Genomic_DNA"/>
</dbReference>
<dbReference type="AlphaFoldDB" id="S3D7M7"/>
<dbReference type="RefSeq" id="XP_008078442.1">
    <property type="nucleotide sequence ID" value="XM_008080251.1"/>
</dbReference>
<name>S3D7M7_GLAL2</name>
<dbReference type="HOGENOM" id="CLU_1496338_0_0_1"/>
<feature type="region of interest" description="Disordered" evidence="1">
    <location>
        <begin position="52"/>
        <end position="98"/>
    </location>
</feature>
<keyword evidence="3" id="KW-1185">Reference proteome</keyword>
<evidence type="ECO:0000313" key="2">
    <source>
        <dbReference type="EMBL" id="EPE34507.1"/>
    </source>
</evidence>